<gene>
    <name evidence="2" type="ORF">CC78DRAFT_220291</name>
</gene>
<protein>
    <submittedName>
        <fullName evidence="2">Uncharacterized protein</fullName>
    </submittedName>
</protein>
<feature type="compositionally biased region" description="Basic and acidic residues" evidence="1">
    <location>
        <begin position="37"/>
        <end position="56"/>
    </location>
</feature>
<comment type="caution">
    <text evidence="2">The sequence shown here is derived from an EMBL/GenBank/DDBJ whole genome shotgun (WGS) entry which is preliminary data.</text>
</comment>
<reference evidence="3" key="1">
    <citation type="journal article" date="2020" name="Stud. Mycol.">
        <title>101 Dothideomycetes genomes: A test case for predicting lifestyles and emergence of pathogens.</title>
        <authorList>
            <person name="Haridas S."/>
            <person name="Albert R."/>
            <person name="Binder M."/>
            <person name="Bloem J."/>
            <person name="LaButti K."/>
            <person name="Salamov A."/>
            <person name="Andreopoulos B."/>
            <person name="Baker S."/>
            <person name="Barry K."/>
            <person name="Bills G."/>
            <person name="Bluhm B."/>
            <person name="Cannon C."/>
            <person name="Castanera R."/>
            <person name="Culley D."/>
            <person name="Daum C."/>
            <person name="Ezra D."/>
            <person name="Gonzalez J."/>
            <person name="Henrissat B."/>
            <person name="Kuo A."/>
            <person name="Liang C."/>
            <person name="Lipzen A."/>
            <person name="Lutzoni F."/>
            <person name="Magnuson J."/>
            <person name="Mondo S."/>
            <person name="Nolan M."/>
            <person name="Ohm R."/>
            <person name="Pangilinan J."/>
            <person name="Park H.-J."/>
            <person name="Ramirez L."/>
            <person name="Alfaro M."/>
            <person name="Sun H."/>
            <person name="Tritt A."/>
            <person name="Yoshinaga Y."/>
            <person name="Zwiers L.-H."/>
            <person name="Turgeon B."/>
            <person name="Goodwin S."/>
            <person name="Spatafora J."/>
            <person name="Crous P."/>
            <person name="Grigoriev I."/>
        </authorList>
    </citation>
    <scope>NUCLEOTIDE SEQUENCE [LARGE SCALE GENOMIC DNA]</scope>
    <source>
        <strain evidence="3">CBS 304.66</strain>
    </source>
</reference>
<dbReference type="EMBL" id="ML986613">
    <property type="protein sequence ID" value="KAF2264801.1"/>
    <property type="molecule type" value="Genomic_DNA"/>
</dbReference>
<name>A0A9P4KAP3_9PLEO</name>
<evidence type="ECO:0000313" key="3">
    <source>
        <dbReference type="Proteomes" id="UP000800093"/>
    </source>
</evidence>
<proteinExistence type="predicted"/>
<dbReference type="OrthoDB" id="5378435at2759"/>
<feature type="region of interest" description="Disordered" evidence="1">
    <location>
        <begin position="145"/>
        <end position="194"/>
    </location>
</feature>
<sequence length="370" mass="41596">MTPTLSPGHDIHNLTIPMSTSQYARRTSRSSGSQRSSRIEKPRSDHNSPRTLERRKTTSGTKRYATLDDHYNMMFGIQGQEMEKDGPREPARPMSWHPASAQFHVPSRYSVAAEQSSPQDWARHNSTSSCNSAYGSDFYSLSARSSMYPEQTQNSPSFEQSHEAGRGSQSSDGSWQSVSQRQSHSISSYSTPSTEPLPWYLSEWARRNQAQADISKHGSTDFLPIQHPAAEAESKEDEDMEEPEKELVGMGLYDLPDSSLEWPTNITPSTGKGLKLEETWQPPEEDSDDENEDASSDDGSVDEPHPIEKVSLSQPIPPVSVVKPQIPENMEGQSFFFDDDDESYTKEWWFQQLKQPSLPVRDAGLGYGWL</sequence>
<feature type="compositionally biased region" description="Polar residues" evidence="1">
    <location>
        <begin position="261"/>
        <end position="270"/>
    </location>
</feature>
<keyword evidence="3" id="KW-1185">Reference proteome</keyword>
<dbReference type="AlphaFoldDB" id="A0A9P4KAP3"/>
<organism evidence="2 3">
    <name type="scientific">Lojkania enalia</name>
    <dbReference type="NCBI Taxonomy" id="147567"/>
    <lineage>
        <taxon>Eukaryota</taxon>
        <taxon>Fungi</taxon>
        <taxon>Dikarya</taxon>
        <taxon>Ascomycota</taxon>
        <taxon>Pezizomycotina</taxon>
        <taxon>Dothideomycetes</taxon>
        <taxon>Pleosporomycetidae</taxon>
        <taxon>Pleosporales</taxon>
        <taxon>Pleosporales incertae sedis</taxon>
        <taxon>Lojkania</taxon>
    </lineage>
</organism>
<dbReference type="Proteomes" id="UP000800093">
    <property type="component" value="Unassembled WGS sequence"/>
</dbReference>
<feature type="region of interest" description="Disordered" evidence="1">
    <location>
        <begin position="259"/>
        <end position="324"/>
    </location>
</feature>
<feature type="compositionally biased region" description="Acidic residues" evidence="1">
    <location>
        <begin position="283"/>
        <end position="301"/>
    </location>
</feature>
<evidence type="ECO:0000313" key="2">
    <source>
        <dbReference type="EMBL" id="KAF2264801.1"/>
    </source>
</evidence>
<feature type="compositionally biased region" description="Polar residues" evidence="1">
    <location>
        <begin position="145"/>
        <end position="159"/>
    </location>
</feature>
<feature type="region of interest" description="Disordered" evidence="1">
    <location>
        <begin position="1"/>
        <end position="62"/>
    </location>
</feature>
<evidence type="ECO:0000256" key="1">
    <source>
        <dbReference type="SAM" id="MobiDB-lite"/>
    </source>
</evidence>
<feature type="compositionally biased region" description="Low complexity" evidence="1">
    <location>
        <begin position="166"/>
        <end position="193"/>
    </location>
</feature>
<accession>A0A9P4KAP3</accession>